<dbReference type="SUPFAM" id="SSF52200">
    <property type="entry name" value="Toll/Interleukin receptor TIR domain"/>
    <property type="match status" value="1"/>
</dbReference>
<reference evidence="4" key="1">
    <citation type="journal article" date="2011" name="MBio">
        <title>Novel metabolic attributes of the genus Cyanothece, comprising a group of unicellular nitrogen-fixing Cyanobacteria.</title>
        <authorList>
            <person name="Bandyopadhyay A."/>
            <person name="Elvitigala T."/>
            <person name="Welsh E."/>
            <person name="Stockel J."/>
            <person name="Liberton M."/>
            <person name="Min H."/>
            <person name="Sherman L.A."/>
            <person name="Pakrasi H.B."/>
        </authorList>
    </citation>
    <scope>NUCLEOTIDE SEQUENCE [LARGE SCALE GENOMIC DNA]</scope>
    <source>
        <strain evidence="4">PCC 7424</strain>
    </source>
</reference>
<protein>
    <submittedName>
        <fullName evidence="3">Toll-interleukin receptor</fullName>
    </submittedName>
</protein>
<evidence type="ECO:0000313" key="4">
    <source>
        <dbReference type="Proteomes" id="UP000002384"/>
    </source>
</evidence>
<dbReference type="eggNOG" id="COG1672">
    <property type="taxonomic scope" value="Bacteria"/>
</dbReference>
<feature type="region of interest" description="Disordered" evidence="1">
    <location>
        <begin position="258"/>
        <end position="291"/>
    </location>
</feature>
<dbReference type="Gene3D" id="3.40.50.300">
    <property type="entry name" value="P-loop containing nucleotide triphosphate hydrolases"/>
    <property type="match status" value="1"/>
</dbReference>
<feature type="region of interest" description="Disordered" evidence="1">
    <location>
        <begin position="54"/>
        <end position="88"/>
    </location>
</feature>
<dbReference type="InterPro" id="IPR000157">
    <property type="entry name" value="TIR_dom"/>
</dbReference>
<gene>
    <name evidence="3" type="ordered locus">PCC7424_3077</name>
</gene>
<feature type="domain" description="TIR" evidence="2">
    <location>
        <begin position="106"/>
        <end position="247"/>
    </location>
</feature>
<dbReference type="Proteomes" id="UP000002384">
    <property type="component" value="Chromosome"/>
</dbReference>
<evidence type="ECO:0000259" key="2">
    <source>
        <dbReference type="PROSITE" id="PS50104"/>
    </source>
</evidence>
<sequence length="623" mass="71065">MMNQVTNINSFPVRRVHTKPLKSLNYRLKMTFPQGQQEQKETFLPIGKKTTNSAIYNQKKASPHSKKVVAQKVSGKESQKNNRSSLKIQKKNSTIALNDYSVASKPKKKILIAYPQQELEISIADALAQELAGAGYDIFMGTRQSICQGNIWTQQIEAEYQQSDCLIFLLTQSSLISELATEALKRAITISKTRQEQKPLIIVIGVNIASNTPVSYKLQSYLNQIQQWQWNSPEDTHKIIETILNQLGQFPDKSTPLPPQLLNLSNNSQSKINPTSSTNRPVYSTQPQLSTEREGLNTPFYLERMPYQQQCYQKIVKPGALIRICAPRQMGKTSLLNRILSYAVKQNYHTVLLDFQHTDKQILTNLDQLVHWFCLAIAKQLNLPPNLEEYWNEDFGIKASSSIYLEDYILRTIKEPIVIAIEEISAIFEEIGVTQDFLSLLRCWHEKAKVNPLWAKLRLVLVQSTDAYIPLNINQSPLNVGLGIHLPSFSLEEVETLVRHDQLSLSPQEMNQLMKLLGGHPYLIQLSLYYLSQKKLTVSELLETPLTDSGIYNDHLYCLYWKLQQAPHLMPPFQQVLLSPSPVPLEHHLGCQLKSLGLVTVNNGQYSVSCELYQRYFSDRLIN</sequence>
<dbReference type="InterPro" id="IPR035897">
    <property type="entry name" value="Toll_tir_struct_dom_sf"/>
</dbReference>
<dbReference type="Pfam" id="PF13676">
    <property type="entry name" value="TIR_2"/>
    <property type="match status" value="1"/>
</dbReference>
<dbReference type="STRING" id="65393.PCC7424_3077"/>
<dbReference type="KEGG" id="cyc:PCC7424_3077"/>
<feature type="compositionally biased region" description="Low complexity" evidence="1">
    <location>
        <begin position="260"/>
        <end position="270"/>
    </location>
</feature>
<proteinExistence type="predicted"/>
<dbReference type="AlphaFoldDB" id="B7KBC3"/>
<dbReference type="Pfam" id="PF14516">
    <property type="entry name" value="AAA_35"/>
    <property type="match status" value="1"/>
</dbReference>
<dbReference type="SUPFAM" id="SSF52540">
    <property type="entry name" value="P-loop containing nucleoside triphosphate hydrolases"/>
    <property type="match status" value="1"/>
</dbReference>
<accession>B7KBC3</accession>
<dbReference type="InterPro" id="IPR027417">
    <property type="entry name" value="P-loop_NTPase"/>
</dbReference>
<evidence type="ECO:0000313" key="3">
    <source>
        <dbReference type="EMBL" id="ACK71479.1"/>
    </source>
</evidence>
<dbReference type="GO" id="GO:0007165">
    <property type="term" value="P:signal transduction"/>
    <property type="evidence" value="ECO:0007669"/>
    <property type="project" value="InterPro"/>
</dbReference>
<dbReference type="HOGENOM" id="CLU_021307_1_0_3"/>
<evidence type="ECO:0000256" key="1">
    <source>
        <dbReference type="SAM" id="MobiDB-lite"/>
    </source>
</evidence>
<dbReference type="RefSeq" id="WP_015955076.1">
    <property type="nucleotide sequence ID" value="NC_011729.1"/>
</dbReference>
<dbReference type="PROSITE" id="PS50104">
    <property type="entry name" value="TIR"/>
    <property type="match status" value="1"/>
</dbReference>
<organism evidence="3 4">
    <name type="scientific">Gloeothece citriformis (strain PCC 7424)</name>
    <name type="common">Cyanothece sp. (strain PCC 7424)</name>
    <dbReference type="NCBI Taxonomy" id="65393"/>
    <lineage>
        <taxon>Bacteria</taxon>
        <taxon>Bacillati</taxon>
        <taxon>Cyanobacteriota</taxon>
        <taxon>Cyanophyceae</taxon>
        <taxon>Oscillatoriophycideae</taxon>
        <taxon>Chroococcales</taxon>
        <taxon>Aphanothecaceae</taxon>
        <taxon>Gloeothece</taxon>
        <taxon>Gloeothece citriformis</taxon>
    </lineage>
</organism>
<dbReference type="EMBL" id="CP001291">
    <property type="protein sequence ID" value="ACK71479.1"/>
    <property type="molecule type" value="Genomic_DNA"/>
</dbReference>
<dbReference type="Gene3D" id="3.40.50.10140">
    <property type="entry name" value="Toll/interleukin-1 receptor homology (TIR) domain"/>
    <property type="match status" value="1"/>
</dbReference>
<keyword evidence="3" id="KW-0675">Receptor</keyword>
<keyword evidence="4" id="KW-1185">Reference proteome</keyword>
<feature type="compositionally biased region" description="Polar residues" evidence="1">
    <location>
        <begin position="271"/>
        <end position="290"/>
    </location>
</feature>
<name>B7KBC3_GLOC7</name>